<feature type="transmembrane region" description="Helical" evidence="1">
    <location>
        <begin position="151"/>
        <end position="172"/>
    </location>
</feature>
<feature type="transmembrane region" description="Helical" evidence="1">
    <location>
        <begin position="94"/>
        <end position="116"/>
    </location>
</feature>
<dbReference type="PANTHER" id="PTHR22911">
    <property type="entry name" value="ACYL-MALONYL CONDENSING ENZYME-RELATED"/>
    <property type="match status" value="1"/>
</dbReference>
<dbReference type="RefSeq" id="WP_076428827.1">
    <property type="nucleotide sequence ID" value="NZ_FTNO01000001.1"/>
</dbReference>
<accession>A0A1N6XMK1</accession>
<evidence type="ECO:0000259" key="2">
    <source>
        <dbReference type="Pfam" id="PF00892"/>
    </source>
</evidence>
<evidence type="ECO:0000313" key="3">
    <source>
        <dbReference type="EMBL" id="SIR03606.1"/>
    </source>
</evidence>
<feature type="transmembrane region" description="Helical" evidence="1">
    <location>
        <begin position="34"/>
        <end position="55"/>
    </location>
</feature>
<keyword evidence="1" id="KW-0472">Membrane</keyword>
<dbReference type="GO" id="GO:0016020">
    <property type="term" value="C:membrane"/>
    <property type="evidence" value="ECO:0007669"/>
    <property type="project" value="InterPro"/>
</dbReference>
<organism evidence="3 4">
    <name type="scientific">Haladaptatus litoreus</name>
    <dbReference type="NCBI Taxonomy" id="553468"/>
    <lineage>
        <taxon>Archaea</taxon>
        <taxon>Methanobacteriati</taxon>
        <taxon>Methanobacteriota</taxon>
        <taxon>Stenosarchaea group</taxon>
        <taxon>Halobacteria</taxon>
        <taxon>Halobacteriales</taxon>
        <taxon>Haladaptataceae</taxon>
        <taxon>Haladaptatus</taxon>
    </lineage>
</organism>
<feature type="transmembrane region" description="Helical" evidence="1">
    <location>
        <begin position="184"/>
        <end position="205"/>
    </location>
</feature>
<dbReference type="PANTHER" id="PTHR22911:SF79">
    <property type="entry name" value="MOBA-LIKE NTP TRANSFERASE DOMAIN-CONTAINING PROTEIN"/>
    <property type="match status" value="1"/>
</dbReference>
<keyword evidence="1" id="KW-0812">Transmembrane</keyword>
<reference evidence="4" key="1">
    <citation type="submission" date="2017-01" db="EMBL/GenBank/DDBJ databases">
        <authorList>
            <person name="Varghese N."/>
            <person name="Submissions S."/>
        </authorList>
    </citation>
    <scope>NUCLEOTIDE SEQUENCE [LARGE SCALE GENOMIC DNA]</scope>
    <source>
        <strain evidence="4">CGMCC 1.7737</strain>
    </source>
</reference>
<dbReference type="AlphaFoldDB" id="A0A1N6XMK1"/>
<evidence type="ECO:0000313" key="4">
    <source>
        <dbReference type="Proteomes" id="UP000186914"/>
    </source>
</evidence>
<feature type="transmembrane region" description="Helical" evidence="1">
    <location>
        <begin position="211"/>
        <end position="231"/>
    </location>
</feature>
<protein>
    <submittedName>
        <fullName evidence="3">EamA domain-containing membrane protein RarD</fullName>
    </submittedName>
</protein>
<dbReference type="SUPFAM" id="SSF103481">
    <property type="entry name" value="Multidrug resistance efflux transporter EmrE"/>
    <property type="match status" value="2"/>
</dbReference>
<dbReference type="InterPro" id="IPR037185">
    <property type="entry name" value="EmrE-like"/>
</dbReference>
<name>A0A1N6XMK1_9EURY</name>
<feature type="domain" description="EamA" evidence="2">
    <location>
        <begin position="149"/>
        <end position="282"/>
    </location>
</feature>
<keyword evidence="4" id="KW-1185">Reference proteome</keyword>
<dbReference type="OrthoDB" id="267946at2157"/>
<sequence length="285" mass="29080">MSDRVGVLLVVVSAVGFGTLSIFGKLAADAGLSIPTVLFFRFLLATVLVWAGLAARGRLRRFSGRDLAIGLGLGAFGYALMSGLYFWALSFMTAGLVGILLYTYPVFVVVLSALVLDERVTSKTASALVLDLSGVALITGGNPAGADPRGIVIVLVGAVVYAGYITVGRVALDSVPADQLTAHVLPAAACVYLFFGSVTGELSVPGATSEWAIVVAIAVIATAIPIFTFFAGIDRIGASRASIVSTVEPVVTLLLGAAILAEPITAVTVGGGGLVLLGVLLVQIE</sequence>
<feature type="transmembrane region" description="Helical" evidence="1">
    <location>
        <begin position="67"/>
        <end position="88"/>
    </location>
</feature>
<dbReference type="EMBL" id="FTNO01000001">
    <property type="protein sequence ID" value="SIR03606.1"/>
    <property type="molecule type" value="Genomic_DNA"/>
</dbReference>
<keyword evidence="1" id="KW-1133">Transmembrane helix</keyword>
<dbReference type="Pfam" id="PF00892">
    <property type="entry name" value="EamA"/>
    <property type="match status" value="2"/>
</dbReference>
<evidence type="ECO:0000256" key="1">
    <source>
        <dbReference type="SAM" id="Phobius"/>
    </source>
</evidence>
<feature type="domain" description="EamA" evidence="2">
    <location>
        <begin position="5"/>
        <end position="139"/>
    </location>
</feature>
<dbReference type="Proteomes" id="UP000186914">
    <property type="component" value="Unassembled WGS sequence"/>
</dbReference>
<feature type="transmembrane region" description="Helical" evidence="1">
    <location>
        <begin position="7"/>
        <end position="28"/>
    </location>
</feature>
<proteinExistence type="predicted"/>
<dbReference type="InterPro" id="IPR000620">
    <property type="entry name" value="EamA_dom"/>
</dbReference>
<gene>
    <name evidence="3" type="ORF">SAMN05421858_1196</name>
</gene>
<feature type="transmembrane region" description="Helical" evidence="1">
    <location>
        <begin position="267"/>
        <end position="284"/>
    </location>
</feature>